<reference evidence="1 2" key="1">
    <citation type="journal article" date="2013" name="Genome Announc.">
        <title>Whole-genome sequences of five oyster-associated bacteria show potential for crude oil hydrocarbon degradation.</title>
        <authorList>
            <person name="Chauhan A."/>
            <person name="Green S."/>
            <person name="Pathak A."/>
            <person name="Thomas J."/>
            <person name="Venkatramanan R."/>
        </authorList>
    </citation>
    <scope>NUCLEOTIDE SEQUENCE [LARGE SCALE GENOMIC DNA]</scope>
    <source>
        <strain evidence="1 2">MF109</strain>
    </source>
</reference>
<evidence type="ECO:0000313" key="2">
    <source>
        <dbReference type="Proteomes" id="UP000016033"/>
    </source>
</evidence>
<organism evidence="1 2">
    <name type="scientific">Microbacterium maritypicum MF109</name>
    <dbReference type="NCBI Taxonomy" id="1333857"/>
    <lineage>
        <taxon>Bacteria</taxon>
        <taxon>Bacillati</taxon>
        <taxon>Actinomycetota</taxon>
        <taxon>Actinomycetes</taxon>
        <taxon>Micrococcales</taxon>
        <taxon>Microbacteriaceae</taxon>
        <taxon>Microbacterium</taxon>
    </lineage>
</organism>
<comment type="caution">
    <text evidence="1">The sequence shown here is derived from an EMBL/GenBank/DDBJ whole genome shotgun (WGS) entry which is preliminary data.</text>
</comment>
<protein>
    <submittedName>
        <fullName evidence="1">Uncharacterized protein</fullName>
    </submittedName>
</protein>
<gene>
    <name evidence="1" type="ORF">L687_07115</name>
</gene>
<evidence type="ECO:0000313" key="1">
    <source>
        <dbReference type="EMBL" id="EQM73039.1"/>
    </source>
</evidence>
<proteinExistence type="predicted"/>
<accession>T5KB18</accession>
<dbReference type="PATRIC" id="fig|1333857.3.peg.3442"/>
<name>T5KB18_MICMQ</name>
<dbReference type="EMBL" id="ATAO01000228">
    <property type="protein sequence ID" value="EQM73039.1"/>
    <property type="molecule type" value="Genomic_DNA"/>
</dbReference>
<dbReference type="AlphaFoldDB" id="T5KB18"/>
<dbReference type="Proteomes" id="UP000016033">
    <property type="component" value="Unassembled WGS sequence"/>
</dbReference>
<sequence length="77" mass="8545">MLAKARNPSADIIGPCYSGEVLQTLATGTNSKWTWSQWLIARPEGDGVEPSAIEQLRAGHLDDVLRDARHDAWVWSQ</sequence>